<dbReference type="AlphaFoldDB" id="A0A8B7P8F0"/>
<dbReference type="GeneID" id="108678235"/>
<gene>
    <name evidence="3" type="primary">LOC108678235</name>
</gene>
<evidence type="ECO:0000313" key="3">
    <source>
        <dbReference type="RefSeq" id="XP_018022092.1"/>
    </source>
</evidence>
<feature type="compositionally biased region" description="Polar residues" evidence="1">
    <location>
        <begin position="726"/>
        <end position="740"/>
    </location>
</feature>
<accession>A0A8B7P8F0</accession>
<proteinExistence type="predicted"/>
<feature type="region of interest" description="Disordered" evidence="1">
    <location>
        <begin position="724"/>
        <end position="836"/>
    </location>
</feature>
<organism evidence="2 3">
    <name type="scientific">Hyalella azteca</name>
    <name type="common">Amphipod</name>
    <dbReference type="NCBI Taxonomy" id="294128"/>
    <lineage>
        <taxon>Eukaryota</taxon>
        <taxon>Metazoa</taxon>
        <taxon>Ecdysozoa</taxon>
        <taxon>Arthropoda</taxon>
        <taxon>Crustacea</taxon>
        <taxon>Multicrustacea</taxon>
        <taxon>Malacostraca</taxon>
        <taxon>Eumalacostraca</taxon>
        <taxon>Peracarida</taxon>
        <taxon>Amphipoda</taxon>
        <taxon>Senticaudata</taxon>
        <taxon>Talitrida</taxon>
        <taxon>Talitroidea</taxon>
        <taxon>Hyalellidae</taxon>
        <taxon>Hyalella</taxon>
    </lineage>
</organism>
<dbReference type="KEGG" id="hazt:108678235"/>
<feature type="compositionally biased region" description="Polar residues" evidence="1">
    <location>
        <begin position="611"/>
        <end position="639"/>
    </location>
</feature>
<keyword evidence="2" id="KW-1185">Reference proteome</keyword>
<evidence type="ECO:0000313" key="2">
    <source>
        <dbReference type="Proteomes" id="UP000694843"/>
    </source>
</evidence>
<feature type="compositionally biased region" description="Polar residues" evidence="1">
    <location>
        <begin position="770"/>
        <end position="836"/>
    </location>
</feature>
<name>A0A8B7P8F0_HYAAZ</name>
<reference evidence="3" key="1">
    <citation type="submission" date="2025-08" db="UniProtKB">
        <authorList>
            <consortium name="RefSeq"/>
        </authorList>
    </citation>
    <scope>IDENTIFICATION</scope>
    <source>
        <tissue evidence="3">Whole organism</tissue>
    </source>
</reference>
<dbReference type="RefSeq" id="XP_018022092.1">
    <property type="nucleotide sequence ID" value="XM_018166603.2"/>
</dbReference>
<dbReference type="Proteomes" id="UP000694843">
    <property type="component" value="Unplaced"/>
</dbReference>
<feature type="compositionally biased region" description="Basic and acidic residues" evidence="1">
    <location>
        <begin position="741"/>
        <end position="751"/>
    </location>
</feature>
<feature type="compositionally biased region" description="Low complexity" evidence="1">
    <location>
        <begin position="659"/>
        <end position="676"/>
    </location>
</feature>
<feature type="region of interest" description="Disordered" evidence="1">
    <location>
        <begin position="608"/>
        <end position="676"/>
    </location>
</feature>
<evidence type="ECO:0000256" key="1">
    <source>
        <dbReference type="SAM" id="MobiDB-lite"/>
    </source>
</evidence>
<protein>
    <submittedName>
        <fullName evidence="3">Uncharacterized protein LOC108678235</fullName>
    </submittedName>
</protein>
<sequence length="836" mass="93654">MALVSDLQKLAERYAVRPIWIEGQSVKPKLYASPKLPVLRAGIDFLNLQRPCTTDDWWNSRSRVYASTQHNRVTRLLDHSVSILRSRDEKSNVVKSFRSSVAGVMDLNNENMETVVIPRWNGNTSLQHCQLALHDIHVALEEVLATGGPQEKILPLVTVECPDVYTALDRPAVHFKPLFSTNFFKAIAPRTSELNENRVLVKVLPLLEKFCLVLMQLSDAALAANDLGSAYALLQTQFHVVKTITNLLRVKEEPPGNERKKLRGKDWPAPLVGIDSVYTHVTTNWMFAKCLISIYINAHACPDEDLDIHKKRFIEHHKKRCQTVCDELKPLLNQLQKIGCVDIAGSYKFSVEECIVKARDVIERLDIPDSFKRTKFFAQLMQFLKILRALQMPPNETSTTKESQLDRLRKVFANAHVLEQQLMEVDYLVNGDLRVAHHMNMANVFQRLAALTSPINPNVTMELARQYKIVRSRFKPVKQSPQDLQENCLLSLKNALALFDNENFHWETSSPAAKMSYIGVLQKAVVITTMIQLQSVDMNDDRGHMLILDTWRRIVRICEVEETLKAGGLQTNPGNVAETGPSKQAHAGIKNKIFEDLTGYSAKQIKIGGPSRTNVSLDESTTQKAIPGSTPSSSQQISVDKQKMDKGQSKTNVSLSEATTQPTTHGSSPSSSQQDSLQKLLHELLLIERKRDNLDFRGVKLFRRNSANGMGVCESVGLPKLIHPSDTLSSVGQPSGMHSQSESHDQPREPPYRAAGIQLSSPRNRHPSAYSDQLPSASSDQLPCASSDQQRYAPSDQLPSASSDQLRYASSDQLPCASSDQQRYASSDQQRYASQR</sequence>
<feature type="compositionally biased region" description="Polar residues" evidence="1">
    <location>
        <begin position="649"/>
        <end position="658"/>
    </location>
</feature>